<organism evidence="12 13">
    <name type="scientific">Petrolisthes cinctipes</name>
    <name type="common">Flat porcelain crab</name>
    <dbReference type="NCBI Taxonomy" id="88211"/>
    <lineage>
        <taxon>Eukaryota</taxon>
        <taxon>Metazoa</taxon>
        <taxon>Ecdysozoa</taxon>
        <taxon>Arthropoda</taxon>
        <taxon>Crustacea</taxon>
        <taxon>Multicrustacea</taxon>
        <taxon>Malacostraca</taxon>
        <taxon>Eumalacostraca</taxon>
        <taxon>Eucarida</taxon>
        <taxon>Decapoda</taxon>
        <taxon>Pleocyemata</taxon>
        <taxon>Anomura</taxon>
        <taxon>Galatheoidea</taxon>
        <taxon>Porcellanidae</taxon>
        <taxon>Petrolisthes</taxon>
    </lineage>
</organism>
<evidence type="ECO:0000313" key="13">
    <source>
        <dbReference type="Proteomes" id="UP001286313"/>
    </source>
</evidence>
<evidence type="ECO:0000256" key="3">
    <source>
        <dbReference type="ARBA" id="ARBA00022692"/>
    </source>
</evidence>
<feature type="transmembrane region" description="Helical" evidence="10">
    <location>
        <begin position="131"/>
        <end position="150"/>
    </location>
</feature>
<evidence type="ECO:0000256" key="2">
    <source>
        <dbReference type="ARBA" id="ARBA00022448"/>
    </source>
</evidence>
<evidence type="ECO:0000313" key="12">
    <source>
        <dbReference type="EMBL" id="KAK3868569.1"/>
    </source>
</evidence>
<evidence type="ECO:0000256" key="9">
    <source>
        <dbReference type="SAM" id="MobiDB-lite"/>
    </source>
</evidence>
<accession>A0AAE1KAN4</accession>
<dbReference type="Pfam" id="PF07885">
    <property type="entry name" value="Ion_trans_2"/>
    <property type="match status" value="2"/>
</dbReference>
<feature type="domain" description="Potassium channel" evidence="11">
    <location>
        <begin position="114"/>
        <end position="156"/>
    </location>
</feature>
<feature type="transmembrane region" description="Helical" evidence="10">
    <location>
        <begin position="24"/>
        <end position="53"/>
    </location>
</feature>
<dbReference type="GO" id="GO:0022841">
    <property type="term" value="F:potassium ion leak channel activity"/>
    <property type="evidence" value="ECO:0007669"/>
    <property type="project" value="TreeGrafter"/>
</dbReference>
<comment type="similarity">
    <text evidence="8">Belongs to the two pore domain potassium channel (TC 1.A.1.8) family.</text>
</comment>
<dbReference type="PANTHER" id="PTHR11003">
    <property type="entry name" value="POTASSIUM CHANNEL, SUBFAMILY K"/>
    <property type="match status" value="1"/>
</dbReference>
<dbReference type="InterPro" id="IPR003280">
    <property type="entry name" value="2pore_dom_K_chnl"/>
</dbReference>
<keyword evidence="2 8" id="KW-0813">Transport</keyword>
<dbReference type="PRINTS" id="PR01333">
    <property type="entry name" value="2POREKCHANEL"/>
</dbReference>
<dbReference type="Gene3D" id="1.10.287.70">
    <property type="match status" value="1"/>
</dbReference>
<evidence type="ECO:0000256" key="7">
    <source>
        <dbReference type="ARBA" id="ARBA00023303"/>
    </source>
</evidence>
<dbReference type="GO" id="GO:0015271">
    <property type="term" value="F:outward rectifier potassium channel activity"/>
    <property type="evidence" value="ECO:0007669"/>
    <property type="project" value="TreeGrafter"/>
</dbReference>
<keyword evidence="13" id="KW-1185">Reference proteome</keyword>
<feature type="region of interest" description="Disordered" evidence="9">
    <location>
        <begin position="237"/>
        <end position="275"/>
    </location>
</feature>
<gene>
    <name evidence="12" type="ORF">Pcinc_026047</name>
</gene>
<keyword evidence="7 8" id="KW-0407">Ion channel</keyword>
<evidence type="ECO:0000256" key="5">
    <source>
        <dbReference type="ARBA" id="ARBA00023065"/>
    </source>
</evidence>
<evidence type="ECO:0000256" key="10">
    <source>
        <dbReference type="SAM" id="Phobius"/>
    </source>
</evidence>
<evidence type="ECO:0000256" key="1">
    <source>
        <dbReference type="ARBA" id="ARBA00004141"/>
    </source>
</evidence>
<keyword evidence="5 8" id="KW-0406">Ion transport</keyword>
<evidence type="ECO:0000256" key="8">
    <source>
        <dbReference type="RuleBase" id="RU003857"/>
    </source>
</evidence>
<feature type="domain" description="Potassium channel" evidence="11">
    <location>
        <begin position="9"/>
        <end position="45"/>
    </location>
</feature>
<protein>
    <recommendedName>
        <fullName evidence="11">Potassium channel domain-containing protein</fullName>
    </recommendedName>
</protein>
<evidence type="ECO:0000256" key="6">
    <source>
        <dbReference type="ARBA" id="ARBA00023136"/>
    </source>
</evidence>
<reference evidence="12" key="1">
    <citation type="submission" date="2023-10" db="EMBL/GenBank/DDBJ databases">
        <title>Genome assemblies of two species of porcelain crab, Petrolisthes cinctipes and Petrolisthes manimaculis (Anomura: Porcellanidae).</title>
        <authorList>
            <person name="Angst P."/>
        </authorList>
    </citation>
    <scope>NUCLEOTIDE SEQUENCE</scope>
    <source>
        <strain evidence="12">PB745_01</strain>
        <tissue evidence="12">Gill</tissue>
    </source>
</reference>
<keyword evidence="4 10" id="KW-1133">Transmembrane helix</keyword>
<proteinExistence type="inferred from homology"/>
<comment type="subcellular location">
    <subcellularLocation>
        <location evidence="1">Membrane</location>
        <topology evidence="1">Multi-pass membrane protein</topology>
    </subcellularLocation>
</comment>
<dbReference type="EMBL" id="JAWQEG010002980">
    <property type="protein sequence ID" value="KAK3868569.1"/>
    <property type="molecule type" value="Genomic_DNA"/>
</dbReference>
<keyword evidence="6 10" id="KW-0472">Membrane</keyword>
<name>A0AAE1KAN4_PETCI</name>
<evidence type="ECO:0000256" key="4">
    <source>
        <dbReference type="ARBA" id="ARBA00022989"/>
    </source>
</evidence>
<dbReference type="GO" id="GO:0030322">
    <property type="term" value="P:stabilization of membrane potential"/>
    <property type="evidence" value="ECO:0007669"/>
    <property type="project" value="TreeGrafter"/>
</dbReference>
<sequence length="275" mass="30255">MGVCLVMCYGAASPRTKGGKIFCIFYGLLGCSSGILFFNLFLERIITLLAFIMRSRHERKIRRQAAAAATAEGGGVMVNSHPHQHGSQDSLEDSSLDAWKPSVYWVMFYLSIASCIVAFTGAVMFMEVEEWSYADSIYFCFVSFATIGFGDFVSAQRTATCCASGHCRTSPHGNTVSPSRTHKHTIKRIDGDIDSMYGSETERKLSGEMVSMREYISTNKVSLAVMQKQLYETAQLGRGSSAPYQRRPSHDERFTPGHVGPLAIASSKLCGDSRS</sequence>
<dbReference type="SUPFAM" id="SSF81324">
    <property type="entry name" value="Voltage-gated potassium channels"/>
    <property type="match status" value="1"/>
</dbReference>
<feature type="transmembrane region" description="Helical" evidence="10">
    <location>
        <begin position="103"/>
        <end position="125"/>
    </location>
</feature>
<evidence type="ECO:0000259" key="11">
    <source>
        <dbReference type="Pfam" id="PF07885"/>
    </source>
</evidence>
<comment type="caution">
    <text evidence="12">The sequence shown here is derived from an EMBL/GenBank/DDBJ whole genome shotgun (WGS) entry which is preliminary data.</text>
</comment>
<dbReference type="Proteomes" id="UP001286313">
    <property type="component" value="Unassembled WGS sequence"/>
</dbReference>
<dbReference type="InterPro" id="IPR013099">
    <property type="entry name" value="K_chnl_dom"/>
</dbReference>
<keyword evidence="3 8" id="KW-0812">Transmembrane</keyword>
<dbReference type="GO" id="GO:0005886">
    <property type="term" value="C:plasma membrane"/>
    <property type="evidence" value="ECO:0007669"/>
    <property type="project" value="TreeGrafter"/>
</dbReference>
<dbReference type="AlphaFoldDB" id="A0AAE1KAN4"/>
<dbReference type="PANTHER" id="PTHR11003:SF10">
    <property type="entry name" value="POTASSIUM CHANNEL DOMAIN-CONTAINING PROTEIN"/>
    <property type="match status" value="1"/>
</dbReference>